<gene>
    <name evidence="1" type="ORF">MUN68_007665</name>
</gene>
<keyword evidence="2" id="KW-1185">Reference proteome</keyword>
<dbReference type="Gene3D" id="2.40.160.20">
    <property type="match status" value="1"/>
</dbReference>
<accession>A0ABY7S1V7</accession>
<dbReference type="GO" id="GO:0016787">
    <property type="term" value="F:hydrolase activity"/>
    <property type="evidence" value="ECO:0007669"/>
    <property type="project" value="UniProtKB-KW"/>
</dbReference>
<name>A0ABY7S1V7_9FLAO</name>
<dbReference type="InterPro" id="IPR018550">
    <property type="entry name" value="Lipid-A_deacylase-rel"/>
</dbReference>
<reference evidence="1 2" key="1">
    <citation type="submission" date="2023-01" db="EMBL/GenBank/DDBJ databases">
        <title>Psychroserpens ponticola sp. nov., isolated from seawater.</title>
        <authorList>
            <person name="Kristyanto S."/>
            <person name="Jung J."/>
            <person name="Kim J.M."/>
            <person name="Jeon C.O."/>
        </authorList>
    </citation>
    <scope>NUCLEOTIDE SEQUENCE [LARGE SCALE GENOMIC DNA]</scope>
    <source>
        <strain evidence="1 2">MSW6</strain>
    </source>
</reference>
<dbReference type="Pfam" id="PF09411">
    <property type="entry name" value="PagL"/>
    <property type="match status" value="1"/>
</dbReference>
<keyword evidence="1" id="KW-0378">Hydrolase</keyword>
<evidence type="ECO:0000313" key="2">
    <source>
        <dbReference type="Proteomes" id="UP001202717"/>
    </source>
</evidence>
<proteinExistence type="predicted"/>
<sequence>MNKTSTLIFLFFTIIIYGQEPNATSEPSNAFILTPEVLIGITGESNTDFPYRTLQTQYLINFGWNHLNTTQEWAKRLKYPRTGLSIGYTDFGNKRFLGHAFSLLPFMEFNGFKKERFKVHVGTGLSYFNKKYDFTDNFFNRATSTDLTWSFRLFAYYNLFPSETIDWRIGAGYAHHSNGHTRLPNQGYNSFLVSFSADIKSASKIKNINNLEPIALKKSISDYYLIHLGAGINSLSETFSDKTEVYTISGEYGKIINNTFKLGVGFYYRFYQNYYDYINNNESLVQEGREYDYLKKNPFWNATNFGLTVNGEILLNHIGIDVQFGFNIHKPAYRVDWTLNQGYGVVPTTINEDHGGEFALGELDAYYQLKRLVSARFGLKYYFIGSEKKSNYDFYVGTFINSNFGQADFTEMSFGYIHKFNFEER</sequence>
<dbReference type="EMBL" id="CP116221">
    <property type="protein sequence ID" value="WCO03371.1"/>
    <property type="molecule type" value="Genomic_DNA"/>
</dbReference>
<dbReference type="RefSeq" id="WP_249994693.1">
    <property type="nucleotide sequence ID" value="NZ_CP116221.1"/>
</dbReference>
<dbReference type="Proteomes" id="UP001202717">
    <property type="component" value="Chromosome"/>
</dbReference>
<organism evidence="1 2">
    <name type="scientific">Psychroserpens ponticola</name>
    <dbReference type="NCBI Taxonomy" id="2932268"/>
    <lineage>
        <taxon>Bacteria</taxon>
        <taxon>Pseudomonadati</taxon>
        <taxon>Bacteroidota</taxon>
        <taxon>Flavobacteriia</taxon>
        <taxon>Flavobacteriales</taxon>
        <taxon>Flavobacteriaceae</taxon>
        <taxon>Psychroserpens</taxon>
    </lineage>
</organism>
<evidence type="ECO:0000313" key="1">
    <source>
        <dbReference type="EMBL" id="WCO03371.1"/>
    </source>
</evidence>
<protein>
    <submittedName>
        <fullName evidence="1">Acyloxyacyl hydrolase</fullName>
    </submittedName>
</protein>